<dbReference type="CDD" id="cd03284">
    <property type="entry name" value="ABC_MutS1"/>
    <property type="match status" value="1"/>
</dbReference>
<keyword evidence="4 7" id="KW-0067">ATP-binding</keyword>
<dbReference type="Pfam" id="PF00488">
    <property type="entry name" value="MutS_V"/>
    <property type="match status" value="1"/>
</dbReference>
<dbReference type="Pfam" id="PF05190">
    <property type="entry name" value="MutS_IV"/>
    <property type="match status" value="1"/>
</dbReference>
<dbReference type="Gene3D" id="3.40.1170.10">
    <property type="entry name" value="DNA repair protein MutS, domain I"/>
    <property type="match status" value="1"/>
</dbReference>
<dbReference type="SUPFAM" id="SSF52540">
    <property type="entry name" value="P-loop containing nucleoside triphosphate hydrolases"/>
    <property type="match status" value="1"/>
</dbReference>
<dbReference type="GO" id="GO:0003684">
    <property type="term" value="F:damaged DNA binding"/>
    <property type="evidence" value="ECO:0007669"/>
    <property type="project" value="UniProtKB-UniRule"/>
</dbReference>
<comment type="function">
    <text evidence="7">This protein is involved in the repair of mismatches in DNA. It is possible that it carries out the mismatch recognition step. This protein has a weak ATPase activity.</text>
</comment>
<dbReference type="PANTHER" id="PTHR11361">
    <property type="entry name" value="DNA MISMATCH REPAIR PROTEIN MUTS FAMILY MEMBER"/>
    <property type="match status" value="1"/>
</dbReference>
<evidence type="ECO:0000256" key="5">
    <source>
        <dbReference type="ARBA" id="ARBA00023125"/>
    </source>
</evidence>
<dbReference type="Gene3D" id="3.30.420.110">
    <property type="entry name" value="MutS, connector domain"/>
    <property type="match status" value="1"/>
</dbReference>
<dbReference type="Proteomes" id="UP000033111">
    <property type="component" value="Chromosome"/>
</dbReference>
<dbReference type="HOGENOM" id="CLU_002472_3_1_2"/>
<dbReference type="Pfam" id="PF05188">
    <property type="entry name" value="MutS_II"/>
    <property type="match status" value="1"/>
</dbReference>
<dbReference type="GeneID" id="24859209"/>
<dbReference type="GO" id="GO:0030983">
    <property type="term" value="F:mismatched DNA binding"/>
    <property type="evidence" value="ECO:0007669"/>
    <property type="project" value="InterPro"/>
</dbReference>
<evidence type="ECO:0000256" key="6">
    <source>
        <dbReference type="ARBA" id="ARBA00023204"/>
    </source>
</evidence>
<evidence type="ECO:0000256" key="4">
    <source>
        <dbReference type="ARBA" id="ARBA00022840"/>
    </source>
</evidence>
<evidence type="ECO:0000256" key="2">
    <source>
        <dbReference type="ARBA" id="ARBA00022741"/>
    </source>
</evidence>
<dbReference type="GO" id="GO:0140664">
    <property type="term" value="F:ATP-dependent DNA damage sensor activity"/>
    <property type="evidence" value="ECO:0007669"/>
    <property type="project" value="InterPro"/>
</dbReference>
<dbReference type="SMART" id="SM00533">
    <property type="entry name" value="MUTSd"/>
    <property type="match status" value="1"/>
</dbReference>
<dbReference type="NCBIfam" id="NF003810">
    <property type="entry name" value="PRK05399.1"/>
    <property type="match status" value="1"/>
</dbReference>
<protein>
    <recommendedName>
        <fullName evidence="7 8">DNA mismatch repair protein MutS</fullName>
    </recommendedName>
</protein>
<evidence type="ECO:0000313" key="12">
    <source>
        <dbReference type="Proteomes" id="UP000033111"/>
    </source>
</evidence>
<keyword evidence="3 7" id="KW-0227">DNA damage</keyword>
<name>A0A0E3L7Q2_9EURY</name>
<keyword evidence="6 7" id="KW-0234">DNA repair</keyword>
<dbReference type="InterPro" id="IPR036187">
    <property type="entry name" value="DNA_mismatch_repair_MutS_sf"/>
</dbReference>
<keyword evidence="2 7" id="KW-0547">Nucleotide-binding</keyword>
<dbReference type="NCBIfam" id="TIGR01070">
    <property type="entry name" value="mutS1"/>
    <property type="match status" value="1"/>
</dbReference>
<organism evidence="11 12">
    <name type="scientific">Methanosarcina siciliae T4/M</name>
    <dbReference type="NCBI Taxonomy" id="1434120"/>
    <lineage>
        <taxon>Archaea</taxon>
        <taxon>Methanobacteriati</taxon>
        <taxon>Methanobacteriota</taxon>
        <taxon>Stenosarchaea group</taxon>
        <taxon>Methanomicrobia</taxon>
        <taxon>Methanosarcinales</taxon>
        <taxon>Methanosarcinaceae</taxon>
        <taxon>Methanosarcina</taxon>
    </lineage>
</organism>
<evidence type="ECO:0000313" key="11">
    <source>
        <dbReference type="EMBL" id="AKB27166.1"/>
    </source>
</evidence>
<dbReference type="SMART" id="SM00534">
    <property type="entry name" value="MUTSac"/>
    <property type="match status" value="1"/>
</dbReference>
<accession>A0A0E3L7Q2</accession>
<dbReference type="HAMAP" id="MF_00096">
    <property type="entry name" value="MutS"/>
    <property type="match status" value="1"/>
</dbReference>
<dbReference type="Gene3D" id="6.10.140.430">
    <property type="match status" value="1"/>
</dbReference>
<dbReference type="InterPro" id="IPR017261">
    <property type="entry name" value="DNA_mismatch_repair_MutS/MSH"/>
</dbReference>
<dbReference type="SUPFAM" id="SSF48334">
    <property type="entry name" value="DNA repair protein MutS, domain III"/>
    <property type="match status" value="1"/>
</dbReference>
<dbReference type="PROSITE" id="PS00486">
    <property type="entry name" value="DNA_MISMATCH_REPAIR_2"/>
    <property type="match status" value="1"/>
</dbReference>
<dbReference type="Gene3D" id="3.40.50.300">
    <property type="entry name" value="P-loop containing nucleotide triphosphate hydrolases"/>
    <property type="match status" value="1"/>
</dbReference>
<dbReference type="Pfam" id="PF01624">
    <property type="entry name" value="MutS_I"/>
    <property type="match status" value="1"/>
</dbReference>
<dbReference type="OrthoDB" id="146065at2157"/>
<dbReference type="RefSeq" id="WP_048169675.1">
    <property type="nucleotide sequence ID" value="NZ_CP009506.1"/>
</dbReference>
<dbReference type="PIRSF" id="PIRSF037677">
    <property type="entry name" value="DNA_mis_repair_Msh6"/>
    <property type="match status" value="1"/>
</dbReference>
<dbReference type="InterPro" id="IPR007861">
    <property type="entry name" value="DNA_mismatch_repair_MutS_clamp"/>
</dbReference>
<evidence type="ECO:0000256" key="1">
    <source>
        <dbReference type="ARBA" id="ARBA00006271"/>
    </source>
</evidence>
<dbReference type="InterPro" id="IPR045076">
    <property type="entry name" value="MutS"/>
</dbReference>
<dbReference type="Gene3D" id="1.10.1420.10">
    <property type="match status" value="2"/>
</dbReference>
<feature type="binding site" evidence="7">
    <location>
        <begin position="637"/>
        <end position="644"/>
    </location>
    <ligand>
        <name>ATP</name>
        <dbReference type="ChEBI" id="CHEBI:30616"/>
    </ligand>
</feature>
<dbReference type="GO" id="GO:0005524">
    <property type="term" value="F:ATP binding"/>
    <property type="evidence" value="ECO:0007669"/>
    <property type="project" value="UniProtKB-UniRule"/>
</dbReference>
<dbReference type="InterPro" id="IPR007695">
    <property type="entry name" value="DNA_mismatch_repair_MutS-lik_N"/>
</dbReference>
<dbReference type="FunFam" id="3.40.50.300:FF:001579">
    <property type="entry name" value="DNA mismatch repair protein MutS"/>
    <property type="match status" value="1"/>
</dbReference>
<evidence type="ECO:0000259" key="10">
    <source>
        <dbReference type="PROSITE" id="PS00486"/>
    </source>
</evidence>
<dbReference type="KEGG" id="msw:MSSIT_0447"/>
<dbReference type="InterPro" id="IPR027417">
    <property type="entry name" value="P-loop_NTPase"/>
</dbReference>
<keyword evidence="12" id="KW-1185">Reference proteome</keyword>
<reference evidence="11 12" key="1">
    <citation type="submission" date="2014-07" db="EMBL/GenBank/DDBJ databases">
        <title>Methanogenic archaea and the global carbon cycle.</title>
        <authorList>
            <person name="Henriksen J.R."/>
            <person name="Luke J."/>
            <person name="Reinhart S."/>
            <person name="Benedict M.N."/>
            <person name="Youngblut N.D."/>
            <person name="Metcalf M.E."/>
            <person name="Whitaker R.J."/>
            <person name="Metcalf W.W."/>
        </authorList>
    </citation>
    <scope>NUCLEOTIDE SEQUENCE [LARGE SCALE GENOMIC DNA]</scope>
    <source>
        <strain evidence="11 12">T4/M</strain>
    </source>
</reference>
<feature type="domain" description="DNA mismatch repair proteins mutS family" evidence="10">
    <location>
        <begin position="711"/>
        <end position="727"/>
    </location>
</feature>
<dbReference type="InterPro" id="IPR007860">
    <property type="entry name" value="DNA_mmatch_repair_MutS_con_dom"/>
</dbReference>
<dbReference type="FunFam" id="3.40.1170.10:FF:000001">
    <property type="entry name" value="DNA mismatch repair protein MutS"/>
    <property type="match status" value="1"/>
</dbReference>
<evidence type="ECO:0000256" key="3">
    <source>
        <dbReference type="ARBA" id="ARBA00022763"/>
    </source>
</evidence>
<dbReference type="InterPro" id="IPR007696">
    <property type="entry name" value="DNA_mismatch_repair_MutS_core"/>
</dbReference>
<evidence type="ECO:0000256" key="8">
    <source>
        <dbReference type="NCBIfam" id="TIGR01070"/>
    </source>
</evidence>
<dbReference type="InterPro" id="IPR016151">
    <property type="entry name" value="DNA_mismatch_repair_MutS_N"/>
</dbReference>
<dbReference type="SUPFAM" id="SSF53150">
    <property type="entry name" value="DNA repair protein MutS, domain II"/>
    <property type="match status" value="1"/>
</dbReference>
<dbReference type="InterPro" id="IPR036678">
    <property type="entry name" value="MutS_con_dom_sf"/>
</dbReference>
<gene>
    <name evidence="7" type="primary">mutS</name>
    <name evidence="11" type="ORF">MSSIT_0447</name>
</gene>
<dbReference type="EMBL" id="CP009506">
    <property type="protein sequence ID" value="AKB27166.1"/>
    <property type="molecule type" value="Genomic_DNA"/>
</dbReference>
<dbReference type="FunFam" id="1.10.1420.10:FF:000007">
    <property type="entry name" value="DNA mismatch repair protein MutS"/>
    <property type="match status" value="1"/>
</dbReference>
<keyword evidence="5 7" id="KW-0238">DNA-binding</keyword>
<evidence type="ECO:0000256" key="9">
    <source>
        <dbReference type="RuleBase" id="RU003756"/>
    </source>
</evidence>
<evidence type="ECO:0000256" key="7">
    <source>
        <dbReference type="HAMAP-Rule" id="MF_00096"/>
    </source>
</evidence>
<dbReference type="Pfam" id="PF05192">
    <property type="entry name" value="MutS_III"/>
    <property type="match status" value="1"/>
</dbReference>
<dbReference type="PATRIC" id="fig|1434120.4.peg.574"/>
<dbReference type="InterPro" id="IPR005748">
    <property type="entry name" value="DNA_mismatch_repair_MutS"/>
</dbReference>
<proteinExistence type="inferred from homology"/>
<dbReference type="AlphaFoldDB" id="A0A0E3L7Q2"/>
<sequence length="900" mass="100615">MTEMMTPAMRQYYEAKQAYPDTLIFFRMGDFYESFGEDAKTIAKELEITLTARGKDRKGERMPLAGIPHHAIDTYLPRLINKGYKVAICEQLENPKQAKGVVKRGVVRVVTPGTAIDSSMFSDASNNYLMAVAGREVGKSGKSGEKEMEFGISFLDISTGEFLTTQFTDSENFDKLLSELARMHPAECILPPSLYGNSELTGRLREQTIVQEFTPEVFGIEDAGEKLKTHFGVATLEGMGCEKLEFAVYSAWAALEYAKTTQMRDLSHINTLRTYSNTEFMVLDSITLRNLEIVKNVRDEGDENSLYRTLNCTKTPMGNRTLKKWLLKPLLSVEKINLRLNAVEELAEDSLLRYDIRDWLSDVRDIERLVGRIVYGNASARDLVALKKSLDVVPPLRDSLLEKARFEMLKEIAEGLASFSELEELAEMIEIAIVDEPPISVREGGMIKPGYSAELDEFRDISSNSKQWIAAFQQKERERSGIKSLKVGYNKVFGYYIEVTHANSSQVPEDYIRKQTMANAERFFTPELKEKESLILTANEKAVALEYEIFAEITRTLSARSRELQETAERIGTLDVLASLAEAAENNNYTRPQLTEDCKILIRDGRHPVVESTVSGGFVPNDTEMDCKENQFLLVTGPNMAGKSTYMRQTALVAIMAQVGSFVPASYASVGIIDQVFTRIGAFDDLASGQSTFMVEMVELANILNNASPKSLVLLDEIGRGTSTYDGYSIAKAVVEFLHNRGKVGVRALFATHYHQLTALEEKLKRLKNYHIAVKEDGHELVFLRKIVSGATDRSYGIHVARLAGVPEKVIGRANEILKELERENVLEEAEESENGKKRKSKATARYTQMLLFDPGSGSGSSEKAKGLSPVEAALKKVNPDEMTPIEALNKLHELKRLLG</sequence>
<dbReference type="InterPro" id="IPR000432">
    <property type="entry name" value="DNA_mismatch_repair_MutS_C"/>
</dbReference>
<dbReference type="SUPFAM" id="SSF55271">
    <property type="entry name" value="DNA repair protein MutS, domain I"/>
    <property type="match status" value="1"/>
</dbReference>
<dbReference type="GO" id="GO:0006298">
    <property type="term" value="P:mismatch repair"/>
    <property type="evidence" value="ECO:0007669"/>
    <property type="project" value="UniProtKB-UniRule"/>
</dbReference>
<comment type="similarity">
    <text evidence="1 7 9">Belongs to the DNA mismatch repair MutS family.</text>
</comment>
<dbReference type="PANTHER" id="PTHR11361:SF34">
    <property type="entry name" value="DNA MISMATCH REPAIR PROTEIN MSH1, MITOCHONDRIAL"/>
    <property type="match status" value="1"/>
</dbReference>